<dbReference type="AlphaFoldDB" id="A0A6S6SDG1"/>
<gene>
    <name evidence="2" type="ORF">HELGO_WM30799</name>
</gene>
<evidence type="ECO:0000256" key="1">
    <source>
        <dbReference type="SAM" id="Coils"/>
    </source>
</evidence>
<evidence type="ECO:0000313" key="2">
    <source>
        <dbReference type="EMBL" id="CAA6801065.1"/>
    </source>
</evidence>
<accession>A0A6S6SDG1</accession>
<proteinExistence type="predicted"/>
<dbReference type="EMBL" id="CACVAQ010000060">
    <property type="protein sequence ID" value="CAA6801065.1"/>
    <property type="molecule type" value="Genomic_DNA"/>
</dbReference>
<name>A0A6S6SDG1_9BACT</name>
<keyword evidence="1" id="KW-0175">Coiled coil</keyword>
<protein>
    <submittedName>
        <fullName evidence="2">Uncharacterized protein</fullName>
    </submittedName>
</protein>
<reference evidence="2" key="1">
    <citation type="submission" date="2020-01" db="EMBL/GenBank/DDBJ databases">
        <authorList>
            <person name="Meier V. D."/>
            <person name="Meier V D."/>
        </authorList>
    </citation>
    <scope>NUCLEOTIDE SEQUENCE</scope>
    <source>
        <strain evidence="2">HLG_WM_MAG_10</strain>
    </source>
</reference>
<sequence length="99" mass="11835">MSTLEEKLEEIERKVKKLVEQNLQYKEICEDLLVVRRVLEKENTELRQQLAGQVDEVNELANKTQKLELTYKEDNEGIKKKIDQYIQDIDTSIEWLEQL</sequence>
<feature type="coiled-coil region" evidence="1">
    <location>
        <begin position="1"/>
        <end position="63"/>
    </location>
</feature>
<organism evidence="2">
    <name type="scientific">uncultured Aureispira sp</name>
    <dbReference type="NCBI Taxonomy" id="1331704"/>
    <lineage>
        <taxon>Bacteria</taxon>
        <taxon>Pseudomonadati</taxon>
        <taxon>Bacteroidota</taxon>
        <taxon>Saprospiria</taxon>
        <taxon>Saprospirales</taxon>
        <taxon>Saprospiraceae</taxon>
        <taxon>Aureispira</taxon>
        <taxon>environmental samples</taxon>
    </lineage>
</organism>